<reference evidence="1 2" key="1">
    <citation type="submission" date="2020-07" db="EMBL/GenBank/DDBJ databases">
        <authorList>
            <person name="Feng H."/>
        </authorList>
    </citation>
    <scope>NUCLEOTIDE SEQUENCE [LARGE SCALE GENOMIC DNA]</scope>
    <source>
        <strain evidence="2">s-11</strain>
    </source>
</reference>
<name>A0A7W1XB44_9BACL</name>
<organism evidence="1 2">
    <name type="scientific">Thermoactinomyces daqus</name>
    <dbReference type="NCBI Taxonomy" id="1329516"/>
    <lineage>
        <taxon>Bacteria</taxon>
        <taxon>Bacillati</taxon>
        <taxon>Bacillota</taxon>
        <taxon>Bacilli</taxon>
        <taxon>Bacillales</taxon>
        <taxon>Thermoactinomycetaceae</taxon>
        <taxon>Thermoactinomyces</taxon>
    </lineage>
</organism>
<evidence type="ECO:0000313" key="2">
    <source>
        <dbReference type="Proteomes" id="UP000530514"/>
    </source>
</evidence>
<evidence type="ECO:0000313" key="1">
    <source>
        <dbReference type="EMBL" id="MBA4543308.1"/>
    </source>
</evidence>
<protein>
    <submittedName>
        <fullName evidence="1">Uncharacterized protein</fullName>
    </submittedName>
</protein>
<keyword evidence="2" id="KW-1185">Reference proteome</keyword>
<gene>
    <name evidence="1" type="ORF">H1164_10415</name>
</gene>
<proteinExistence type="predicted"/>
<accession>A0A7W1XB44</accession>
<sequence>MTNRVGQAKTIAERRLSYKYRVLQRRVRPAVKRAFLKIAREMFLDQLSRGVSIKKKD</sequence>
<dbReference type="AlphaFoldDB" id="A0A7W1XB44"/>
<dbReference type="EMBL" id="JACEIP010000014">
    <property type="protein sequence ID" value="MBA4543308.1"/>
    <property type="molecule type" value="Genomic_DNA"/>
</dbReference>
<dbReference type="Proteomes" id="UP000530514">
    <property type="component" value="Unassembled WGS sequence"/>
</dbReference>
<dbReference type="OrthoDB" id="9945928at2"/>
<comment type="caution">
    <text evidence="1">The sequence shown here is derived from an EMBL/GenBank/DDBJ whole genome shotgun (WGS) entry which is preliminary data.</text>
</comment>
<dbReference type="RefSeq" id="WP_160173812.1">
    <property type="nucleotide sequence ID" value="NZ_JACEIP010000014.1"/>
</dbReference>